<dbReference type="InterPro" id="IPR031807">
    <property type="entry name" value="HicB-like"/>
</dbReference>
<evidence type="ECO:0000259" key="1">
    <source>
        <dbReference type="Pfam" id="PF15919"/>
    </source>
</evidence>
<dbReference type="InterPro" id="IPR013321">
    <property type="entry name" value="Arc_rbn_hlx_hlx"/>
</dbReference>
<dbReference type="CDD" id="cd22231">
    <property type="entry name" value="RHH_NikR_HicB-like"/>
    <property type="match status" value="1"/>
</dbReference>
<dbReference type="AlphaFoldDB" id="A0A562RZL0"/>
<comment type="caution">
    <text evidence="2">The sequence shown here is derived from an EMBL/GenBank/DDBJ whole genome shotgun (WGS) entry which is preliminary data.</text>
</comment>
<protein>
    <submittedName>
        <fullName evidence="2">Putative RNase H-like HicB family nuclease</fullName>
    </submittedName>
</protein>
<dbReference type="EMBL" id="VLLC01000005">
    <property type="protein sequence ID" value="TWI74363.1"/>
    <property type="molecule type" value="Genomic_DNA"/>
</dbReference>
<feature type="domain" description="HicB-like antitoxin of toxin-antitoxin system" evidence="1">
    <location>
        <begin position="9"/>
        <end position="121"/>
    </location>
</feature>
<dbReference type="SUPFAM" id="SSF143100">
    <property type="entry name" value="TTHA1013/TTHA0281-like"/>
    <property type="match status" value="1"/>
</dbReference>
<name>A0A562RZL0_9BACT</name>
<dbReference type="InterPro" id="IPR035069">
    <property type="entry name" value="TTHA1013/TTHA0281-like"/>
</dbReference>
<sequence>MQYYYAVFEVGEEGFTEVYFPDIPGCVTFGKDWDEAFRMATDALAASLAGLDKKPTASPRENILSQTNGGDVVPVILDSRIMRSYEKSVRVNVSIPESLLREIDTFRGKHGKTRSGLLAEAISTYLEENAQA</sequence>
<dbReference type="Gene3D" id="3.30.160.250">
    <property type="match status" value="1"/>
</dbReference>
<proteinExistence type="predicted"/>
<organism evidence="2 3">
    <name type="scientific">Desulfobotulus alkaliphilus</name>
    <dbReference type="NCBI Taxonomy" id="622671"/>
    <lineage>
        <taxon>Bacteria</taxon>
        <taxon>Pseudomonadati</taxon>
        <taxon>Thermodesulfobacteriota</taxon>
        <taxon>Desulfobacteria</taxon>
        <taxon>Desulfobacterales</taxon>
        <taxon>Desulfobacteraceae</taxon>
        <taxon>Desulfobotulus</taxon>
    </lineage>
</organism>
<dbReference type="InterPro" id="IPR010985">
    <property type="entry name" value="Ribbon_hlx_hlx"/>
</dbReference>
<dbReference type="Gene3D" id="1.10.1220.10">
    <property type="entry name" value="Met repressor-like"/>
    <property type="match status" value="1"/>
</dbReference>
<evidence type="ECO:0000313" key="3">
    <source>
        <dbReference type="Proteomes" id="UP000318307"/>
    </source>
</evidence>
<dbReference type="GO" id="GO:0006355">
    <property type="term" value="P:regulation of DNA-templated transcription"/>
    <property type="evidence" value="ECO:0007669"/>
    <property type="project" value="InterPro"/>
</dbReference>
<dbReference type="RefSeq" id="WP_144682888.1">
    <property type="nucleotide sequence ID" value="NZ_VLLC01000005.1"/>
</dbReference>
<dbReference type="OrthoDB" id="5419659at2"/>
<gene>
    <name evidence="2" type="ORF">LZ24_00966</name>
</gene>
<keyword evidence="3" id="KW-1185">Reference proteome</keyword>
<evidence type="ECO:0000313" key="2">
    <source>
        <dbReference type="EMBL" id="TWI74363.1"/>
    </source>
</evidence>
<dbReference type="Proteomes" id="UP000318307">
    <property type="component" value="Unassembled WGS sequence"/>
</dbReference>
<accession>A0A562RZL0</accession>
<dbReference type="Pfam" id="PF15919">
    <property type="entry name" value="HicB_lk_antitox"/>
    <property type="match status" value="1"/>
</dbReference>
<reference evidence="2 3" key="1">
    <citation type="submission" date="2019-07" db="EMBL/GenBank/DDBJ databases">
        <title>Genome sequencing of 100 strains of the haloalkaliphilic chemolithoautotrophic sulfur-oxidizing bacterium Thioalkalivibrio.</title>
        <authorList>
            <person name="Muyzer G."/>
        </authorList>
    </citation>
    <scope>NUCLEOTIDE SEQUENCE [LARGE SCALE GENOMIC DNA]</scope>
    <source>
        <strain evidence="2 3">ASO4-4</strain>
    </source>
</reference>
<dbReference type="SUPFAM" id="SSF47598">
    <property type="entry name" value="Ribbon-helix-helix"/>
    <property type="match status" value="1"/>
</dbReference>